<organism evidence="6 7">
    <name type="scientific">Nocardiopsis sinuspersici</name>
    <dbReference type="NCBI Taxonomy" id="501010"/>
    <lineage>
        <taxon>Bacteria</taxon>
        <taxon>Bacillati</taxon>
        <taxon>Actinomycetota</taxon>
        <taxon>Actinomycetes</taxon>
        <taxon>Streptosporangiales</taxon>
        <taxon>Nocardiopsidaceae</taxon>
        <taxon>Nocardiopsis</taxon>
    </lineage>
</organism>
<gene>
    <name evidence="6" type="ORF">NOSIN_11460</name>
</gene>
<evidence type="ECO:0000256" key="3">
    <source>
        <dbReference type="ARBA" id="ARBA00023163"/>
    </source>
</evidence>
<evidence type="ECO:0000256" key="2">
    <source>
        <dbReference type="ARBA" id="ARBA00023125"/>
    </source>
</evidence>
<dbReference type="PRINTS" id="PR00455">
    <property type="entry name" value="HTHTETR"/>
</dbReference>
<dbReference type="InterPro" id="IPR023772">
    <property type="entry name" value="DNA-bd_HTH_TetR-type_CS"/>
</dbReference>
<evidence type="ECO:0000313" key="7">
    <source>
        <dbReference type="Proteomes" id="UP000189004"/>
    </source>
</evidence>
<dbReference type="PANTHER" id="PTHR47506:SF3">
    <property type="entry name" value="HTH-TYPE TRANSCRIPTIONAL REGULATOR LMRA"/>
    <property type="match status" value="1"/>
</dbReference>
<dbReference type="SUPFAM" id="SSF46689">
    <property type="entry name" value="Homeodomain-like"/>
    <property type="match status" value="1"/>
</dbReference>
<dbReference type="RefSeq" id="WP_077690748.1">
    <property type="nucleotide sequence ID" value="NZ_MCOK01000001.1"/>
</dbReference>
<dbReference type="Gene3D" id="1.10.357.10">
    <property type="entry name" value="Tetracycline Repressor, domain 2"/>
    <property type="match status" value="1"/>
</dbReference>
<dbReference type="GO" id="GO:0003677">
    <property type="term" value="F:DNA binding"/>
    <property type="evidence" value="ECO:0007669"/>
    <property type="project" value="UniProtKB-UniRule"/>
</dbReference>
<dbReference type="PROSITE" id="PS01081">
    <property type="entry name" value="HTH_TETR_1"/>
    <property type="match status" value="1"/>
</dbReference>
<dbReference type="InterPro" id="IPR009057">
    <property type="entry name" value="Homeodomain-like_sf"/>
</dbReference>
<dbReference type="PROSITE" id="PS50977">
    <property type="entry name" value="HTH_TETR_2"/>
    <property type="match status" value="1"/>
</dbReference>
<dbReference type="InterPro" id="IPR036271">
    <property type="entry name" value="Tet_transcr_reg_TetR-rel_C_sf"/>
</dbReference>
<accession>A0A1V3C0L8</accession>
<dbReference type="PANTHER" id="PTHR47506">
    <property type="entry name" value="TRANSCRIPTIONAL REGULATORY PROTEIN"/>
    <property type="match status" value="1"/>
</dbReference>
<dbReference type="InterPro" id="IPR001647">
    <property type="entry name" value="HTH_TetR"/>
</dbReference>
<dbReference type="Pfam" id="PF00440">
    <property type="entry name" value="TetR_N"/>
    <property type="match status" value="1"/>
</dbReference>
<sequence>MARTVDEVAHARRREEFLDAAQRLIGTKGYEEMSVRDVLDEASASRGAFYHYFGSKQDLLWALIDRTGETLLEMLRSAVEESGTDALARLRGYFKALAEVKLSQRALRNPTLRTWQSDGNVLTRQKVRTDIIERHTPLLAAIVRDGVAQGLFTAPHPEHTGRLLITLIQDLNEELTRLFLAFEAGEARADDVRHTVEAYSSAVQSVLGLPEGSVVIVEPSALLAWFDAASKRNGA</sequence>
<evidence type="ECO:0000259" key="5">
    <source>
        <dbReference type="PROSITE" id="PS50977"/>
    </source>
</evidence>
<evidence type="ECO:0000256" key="1">
    <source>
        <dbReference type="ARBA" id="ARBA00023015"/>
    </source>
</evidence>
<comment type="caution">
    <text evidence="6">The sequence shown here is derived from an EMBL/GenBank/DDBJ whole genome shotgun (WGS) entry which is preliminary data.</text>
</comment>
<keyword evidence="1" id="KW-0805">Transcription regulation</keyword>
<dbReference type="STRING" id="501010.NOSIN_11460"/>
<dbReference type="SUPFAM" id="SSF48498">
    <property type="entry name" value="Tetracyclin repressor-like, C-terminal domain"/>
    <property type="match status" value="1"/>
</dbReference>
<dbReference type="Proteomes" id="UP000189004">
    <property type="component" value="Unassembled WGS sequence"/>
</dbReference>
<dbReference type="AlphaFoldDB" id="A0A1V3C0L8"/>
<keyword evidence="3" id="KW-0804">Transcription</keyword>
<keyword evidence="7" id="KW-1185">Reference proteome</keyword>
<reference evidence="7" key="1">
    <citation type="submission" date="2016-08" db="EMBL/GenBank/DDBJ databases">
        <authorList>
            <person name="Tokovenko B."/>
            <person name="Kalinowski J."/>
        </authorList>
    </citation>
    <scope>NUCLEOTIDE SEQUENCE [LARGE SCALE GENOMIC DNA]</scope>
    <source>
        <strain evidence="7">UTMC102</strain>
    </source>
</reference>
<evidence type="ECO:0000313" key="6">
    <source>
        <dbReference type="EMBL" id="OOC54344.1"/>
    </source>
</evidence>
<dbReference type="EMBL" id="MCOK01000001">
    <property type="protein sequence ID" value="OOC54344.1"/>
    <property type="molecule type" value="Genomic_DNA"/>
</dbReference>
<dbReference type="OrthoDB" id="3212503at2"/>
<keyword evidence="2 4" id="KW-0238">DNA-binding</keyword>
<feature type="domain" description="HTH tetR-type" evidence="5">
    <location>
        <begin position="11"/>
        <end position="71"/>
    </location>
</feature>
<feature type="DNA-binding region" description="H-T-H motif" evidence="4">
    <location>
        <begin position="34"/>
        <end position="53"/>
    </location>
</feature>
<name>A0A1V3C0L8_9ACTN</name>
<protein>
    <recommendedName>
        <fullName evidence="5">HTH tetR-type domain-containing protein</fullName>
    </recommendedName>
</protein>
<evidence type="ECO:0000256" key="4">
    <source>
        <dbReference type="PROSITE-ProRule" id="PRU00335"/>
    </source>
</evidence>
<proteinExistence type="predicted"/>